<dbReference type="Pfam" id="PF19493">
    <property type="entry name" value="Trypco1"/>
    <property type="match status" value="1"/>
</dbReference>
<comment type="caution">
    <text evidence="3">The sequence shown here is derived from an EMBL/GenBank/DDBJ whole genome shotgun (WGS) entry which is preliminary data.</text>
</comment>
<feature type="domain" description="Trypsin-co-occurring" evidence="2">
    <location>
        <begin position="16"/>
        <end position="110"/>
    </location>
</feature>
<keyword evidence="4" id="KW-1185">Reference proteome</keyword>
<reference evidence="3" key="1">
    <citation type="journal article" date="2014" name="Int. J. Syst. Evol. Microbiol.">
        <title>Complete genome sequence of Corynebacterium casei LMG S-19264T (=DSM 44701T), isolated from a smear-ripened cheese.</title>
        <authorList>
            <consortium name="US DOE Joint Genome Institute (JGI-PGF)"/>
            <person name="Walter F."/>
            <person name="Albersmeier A."/>
            <person name="Kalinowski J."/>
            <person name="Ruckert C."/>
        </authorList>
    </citation>
    <scope>NUCLEOTIDE SEQUENCE</scope>
    <source>
        <strain evidence="3">JCM 4988</strain>
    </source>
</reference>
<dbReference type="Proteomes" id="UP000630936">
    <property type="component" value="Unassembled WGS sequence"/>
</dbReference>
<evidence type="ECO:0000259" key="2">
    <source>
        <dbReference type="Pfam" id="PF19493"/>
    </source>
</evidence>
<evidence type="ECO:0000256" key="1">
    <source>
        <dbReference type="SAM" id="MobiDB-lite"/>
    </source>
</evidence>
<evidence type="ECO:0000313" key="4">
    <source>
        <dbReference type="Proteomes" id="UP000630936"/>
    </source>
</evidence>
<feature type="compositionally biased region" description="Pro residues" evidence="1">
    <location>
        <begin position="125"/>
        <end position="135"/>
    </location>
</feature>
<sequence length="135" mass="14088">MADNAQLIWVPLAPDREGERVAVEVPSGSSGIVRAARPGEIAGTAARSLAESLDQVRAAAALLLDRMTTMPSPPDTVEVELGVKINAEAGAIIAKTAAEGNFTVRLTWERGERAIPGERDRPAVPTDPPPSATSP</sequence>
<dbReference type="AlphaFoldDB" id="A0A918QP96"/>
<dbReference type="NCBIfam" id="NF041216">
    <property type="entry name" value="CU044_2847_fam"/>
    <property type="match status" value="1"/>
</dbReference>
<proteinExistence type="predicted"/>
<reference evidence="3" key="2">
    <citation type="submission" date="2020-09" db="EMBL/GenBank/DDBJ databases">
        <authorList>
            <person name="Sun Q."/>
            <person name="Ohkuma M."/>
        </authorList>
    </citation>
    <scope>NUCLEOTIDE SEQUENCE</scope>
    <source>
        <strain evidence="3">JCM 4988</strain>
    </source>
</reference>
<protein>
    <recommendedName>
        <fullName evidence="2">Trypsin-co-occurring domain-containing protein</fullName>
    </recommendedName>
</protein>
<gene>
    <name evidence="3" type="ORF">GCM10010387_63110</name>
</gene>
<dbReference type="EMBL" id="BMWG01000031">
    <property type="protein sequence ID" value="GGZ60806.1"/>
    <property type="molecule type" value="Genomic_DNA"/>
</dbReference>
<organism evidence="3 4">
    <name type="scientific">Streptomyces inusitatus</name>
    <dbReference type="NCBI Taxonomy" id="68221"/>
    <lineage>
        <taxon>Bacteria</taxon>
        <taxon>Bacillati</taxon>
        <taxon>Actinomycetota</taxon>
        <taxon>Actinomycetes</taxon>
        <taxon>Kitasatosporales</taxon>
        <taxon>Streptomycetaceae</taxon>
        <taxon>Streptomyces</taxon>
    </lineage>
</organism>
<evidence type="ECO:0000313" key="3">
    <source>
        <dbReference type="EMBL" id="GGZ60806.1"/>
    </source>
</evidence>
<feature type="compositionally biased region" description="Basic and acidic residues" evidence="1">
    <location>
        <begin position="111"/>
        <end position="122"/>
    </location>
</feature>
<name>A0A918QP96_9ACTN</name>
<dbReference type="InterPro" id="IPR045794">
    <property type="entry name" value="Trypco1"/>
</dbReference>
<dbReference type="RefSeq" id="WP_190126712.1">
    <property type="nucleotide sequence ID" value="NZ_BMWG01000031.1"/>
</dbReference>
<feature type="region of interest" description="Disordered" evidence="1">
    <location>
        <begin position="111"/>
        <end position="135"/>
    </location>
</feature>
<accession>A0A918QP96</accession>